<evidence type="ECO:0000256" key="10">
    <source>
        <dbReference type="SAM" id="Phobius"/>
    </source>
</evidence>
<keyword evidence="4" id="KW-1003">Cell membrane</keyword>
<feature type="transmembrane region" description="Helical" evidence="10">
    <location>
        <begin position="230"/>
        <end position="249"/>
    </location>
</feature>
<evidence type="ECO:0000256" key="5">
    <source>
        <dbReference type="ARBA" id="ARBA00022679"/>
    </source>
</evidence>
<feature type="transmembrane region" description="Helical" evidence="10">
    <location>
        <begin position="82"/>
        <end position="99"/>
    </location>
</feature>
<keyword evidence="5 11" id="KW-0808">Transferase</keyword>
<feature type="transmembrane region" description="Helical" evidence="10">
    <location>
        <begin position="12"/>
        <end position="31"/>
    </location>
</feature>
<evidence type="ECO:0000313" key="12">
    <source>
        <dbReference type="Proteomes" id="UP000199662"/>
    </source>
</evidence>
<keyword evidence="12" id="KW-1185">Reference proteome</keyword>
<keyword evidence="6 10" id="KW-0812">Transmembrane</keyword>
<evidence type="ECO:0000256" key="8">
    <source>
        <dbReference type="ARBA" id="ARBA00023136"/>
    </source>
</evidence>
<protein>
    <recommendedName>
        <fullName evidence="9">4-hydroxybenzoate polyprenyltransferase</fullName>
        <ecNumber evidence="9">2.5.1.39</ecNumber>
    </recommendedName>
</protein>
<dbReference type="STRING" id="84035.SAMN05660742_12285"/>
<dbReference type="GO" id="GO:0008412">
    <property type="term" value="F:4-hydroxybenzoate polyprenyltransferase activity"/>
    <property type="evidence" value="ECO:0007669"/>
    <property type="project" value="UniProtKB-EC"/>
</dbReference>
<evidence type="ECO:0000313" key="11">
    <source>
        <dbReference type="EMBL" id="SEJ90000.1"/>
    </source>
</evidence>
<dbReference type="InterPro" id="IPR006371">
    <property type="entry name" value="Polyprenyltransferase_UbiA-li"/>
</dbReference>
<dbReference type="InterPro" id="IPR039653">
    <property type="entry name" value="Prenyltransferase"/>
</dbReference>
<comment type="cofactor">
    <cofactor evidence="1">
        <name>Mg(2+)</name>
        <dbReference type="ChEBI" id="CHEBI:18420"/>
    </cofactor>
</comment>
<dbReference type="NCBIfam" id="TIGR01475">
    <property type="entry name" value="ubiA_other"/>
    <property type="match status" value="1"/>
</dbReference>
<comment type="similarity">
    <text evidence="3">Belongs to the UbiA prenyltransferase family.</text>
</comment>
<dbReference type="Gene3D" id="1.10.357.140">
    <property type="entry name" value="UbiA prenyltransferase"/>
    <property type="match status" value="1"/>
</dbReference>
<accession>A0A1H7CTD6</accession>
<dbReference type="CDD" id="cd13959">
    <property type="entry name" value="PT_UbiA_COQ2"/>
    <property type="match status" value="1"/>
</dbReference>
<name>A0A1H7CTD6_9FIRM</name>
<feature type="transmembrane region" description="Helical" evidence="10">
    <location>
        <begin position="132"/>
        <end position="152"/>
    </location>
</feature>
<dbReference type="RefSeq" id="WP_091834890.1">
    <property type="nucleotide sequence ID" value="NZ_FNZK01000022.1"/>
</dbReference>
<evidence type="ECO:0000256" key="3">
    <source>
        <dbReference type="ARBA" id="ARBA00005985"/>
    </source>
</evidence>
<evidence type="ECO:0000256" key="9">
    <source>
        <dbReference type="ARBA" id="ARBA00034524"/>
    </source>
</evidence>
<dbReference type="Gene3D" id="1.20.120.1780">
    <property type="entry name" value="UbiA prenyltransferase"/>
    <property type="match status" value="1"/>
</dbReference>
<dbReference type="PANTHER" id="PTHR11048:SF28">
    <property type="entry name" value="4-HYDROXYBENZOATE POLYPRENYLTRANSFERASE, MITOCHONDRIAL"/>
    <property type="match status" value="1"/>
</dbReference>
<dbReference type="FunFam" id="1.20.120.1780:FF:000001">
    <property type="entry name" value="4-hydroxybenzoate octaprenyltransferase"/>
    <property type="match status" value="1"/>
</dbReference>
<dbReference type="AlphaFoldDB" id="A0A1H7CTD6"/>
<proteinExistence type="inferred from homology"/>
<evidence type="ECO:0000256" key="1">
    <source>
        <dbReference type="ARBA" id="ARBA00001946"/>
    </source>
</evidence>
<evidence type="ECO:0000256" key="2">
    <source>
        <dbReference type="ARBA" id="ARBA00004141"/>
    </source>
</evidence>
<dbReference type="EC" id="2.5.1.39" evidence="9"/>
<evidence type="ECO:0000256" key="7">
    <source>
        <dbReference type="ARBA" id="ARBA00022989"/>
    </source>
</evidence>
<feature type="transmembrane region" description="Helical" evidence="10">
    <location>
        <begin position="158"/>
        <end position="178"/>
    </location>
</feature>
<reference evidence="11 12" key="1">
    <citation type="submission" date="2016-10" db="EMBL/GenBank/DDBJ databases">
        <authorList>
            <person name="de Groot N.N."/>
        </authorList>
    </citation>
    <scope>NUCLEOTIDE SEQUENCE [LARGE SCALE GENOMIC DNA]</scope>
    <source>
        <strain evidence="11 12">DSM 2179</strain>
    </source>
</reference>
<feature type="transmembrane region" description="Helical" evidence="10">
    <location>
        <begin position="198"/>
        <end position="224"/>
    </location>
</feature>
<dbReference type="FunFam" id="1.10.357.140:FF:000008">
    <property type="entry name" value="4-hydroxybenzoate octaprenyltransferase"/>
    <property type="match status" value="1"/>
</dbReference>
<dbReference type="InterPro" id="IPR044878">
    <property type="entry name" value="UbiA_sf"/>
</dbReference>
<gene>
    <name evidence="11" type="ORF">SAMN05660742_12285</name>
</gene>
<feature type="transmembrane region" description="Helical" evidence="10">
    <location>
        <begin position="261"/>
        <end position="281"/>
    </location>
</feature>
<sequence length="282" mass="30871">MSKLSAHVNNIALHHSVFALPFAYMGAFLAADGVPDLSTFLWITVAMVGARSAALALDNIIDLKYDKLHPRFTKRPMVTGEVKPWESILLIVVSLGVFITATLQLHPICVKLAPLAIFPFVIYPYTKRFTCCCHLVLGIALAMAPAGGWIAIRGSLDLPIVLLSLAVGLWIAGFDVIYGCQDKKFDEDHGLHSMATQFGLAGALRIAKGMHFLSILCFTMVGILMHLAPIYYGGVFIALLTLCYQHSIVGVDDLSQVTQVYFMRNGIVAISIFLFTLVSIIW</sequence>
<comment type="subcellular location">
    <subcellularLocation>
        <location evidence="2">Membrane</location>
        <topology evidence="2">Multi-pass membrane protein</topology>
    </subcellularLocation>
</comment>
<keyword evidence="4" id="KW-0997">Cell inner membrane</keyword>
<keyword evidence="8 10" id="KW-0472">Membrane</keyword>
<keyword evidence="7 10" id="KW-1133">Transmembrane helix</keyword>
<dbReference type="GO" id="GO:0006744">
    <property type="term" value="P:ubiquinone biosynthetic process"/>
    <property type="evidence" value="ECO:0007669"/>
    <property type="project" value="TreeGrafter"/>
</dbReference>
<evidence type="ECO:0000256" key="4">
    <source>
        <dbReference type="ARBA" id="ARBA00022519"/>
    </source>
</evidence>
<organism evidence="11 12">
    <name type="scientific">Propionispira arboris</name>
    <dbReference type="NCBI Taxonomy" id="84035"/>
    <lineage>
        <taxon>Bacteria</taxon>
        <taxon>Bacillati</taxon>
        <taxon>Bacillota</taxon>
        <taxon>Negativicutes</taxon>
        <taxon>Selenomonadales</taxon>
        <taxon>Selenomonadaceae</taxon>
        <taxon>Propionispira</taxon>
    </lineage>
</organism>
<dbReference type="Proteomes" id="UP000199662">
    <property type="component" value="Unassembled WGS sequence"/>
</dbReference>
<dbReference type="EMBL" id="FNZK01000022">
    <property type="protein sequence ID" value="SEJ90000.1"/>
    <property type="molecule type" value="Genomic_DNA"/>
</dbReference>
<evidence type="ECO:0000256" key="6">
    <source>
        <dbReference type="ARBA" id="ARBA00022692"/>
    </source>
</evidence>
<dbReference type="GO" id="GO:0005886">
    <property type="term" value="C:plasma membrane"/>
    <property type="evidence" value="ECO:0007669"/>
    <property type="project" value="TreeGrafter"/>
</dbReference>
<dbReference type="Pfam" id="PF01040">
    <property type="entry name" value="UbiA"/>
    <property type="match status" value="1"/>
</dbReference>
<dbReference type="PANTHER" id="PTHR11048">
    <property type="entry name" value="PRENYLTRANSFERASES"/>
    <property type="match status" value="1"/>
</dbReference>
<dbReference type="InterPro" id="IPR000537">
    <property type="entry name" value="UbiA_prenyltransferase"/>
</dbReference>